<organism evidence="3 4">
    <name type="scientific">Marinococcus luteus</name>
    <dbReference type="NCBI Taxonomy" id="1122204"/>
    <lineage>
        <taxon>Bacteria</taxon>
        <taxon>Bacillati</taxon>
        <taxon>Bacillota</taxon>
        <taxon>Bacilli</taxon>
        <taxon>Bacillales</taxon>
        <taxon>Bacillaceae</taxon>
        <taxon>Marinococcus</taxon>
    </lineage>
</organism>
<dbReference type="Pfam" id="PF12850">
    <property type="entry name" value="Metallophos_2"/>
    <property type="match status" value="1"/>
</dbReference>
<protein>
    <submittedName>
        <fullName evidence="3">Phosphoesterase, MJ0936 family</fullName>
    </submittedName>
</protein>
<comment type="similarity">
    <text evidence="1">Belongs to the metallophosphoesterase superfamily. YfcE family.</text>
</comment>
<dbReference type="InterPro" id="IPR029052">
    <property type="entry name" value="Metallo-depent_PP-like"/>
</dbReference>
<proteinExistence type="inferred from homology"/>
<keyword evidence="4" id="KW-1185">Reference proteome</keyword>
<evidence type="ECO:0000313" key="4">
    <source>
        <dbReference type="Proteomes" id="UP000199488"/>
    </source>
</evidence>
<dbReference type="AlphaFoldDB" id="A0A1H2R939"/>
<dbReference type="Proteomes" id="UP000199488">
    <property type="component" value="Unassembled WGS sequence"/>
</dbReference>
<dbReference type="PANTHER" id="PTHR42850">
    <property type="entry name" value="METALLOPHOSPHOESTERASE"/>
    <property type="match status" value="1"/>
</dbReference>
<name>A0A1H2R939_9BACI</name>
<dbReference type="RefSeq" id="WP_091611090.1">
    <property type="nucleotide sequence ID" value="NZ_FNNC01000001.1"/>
</dbReference>
<accession>A0A1H2R939</accession>
<feature type="domain" description="Calcineurin-like phosphoesterase" evidence="2">
    <location>
        <begin position="1"/>
        <end position="198"/>
    </location>
</feature>
<dbReference type="PANTHER" id="PTHR42850:SF2">
    <property type="entry name" value="BLL5683 PROTEIN"/>
    <property type="match status" value="1"/>
</dbReference>
<gene>
    <name evidence="3" type="ORF">SAMN05421781_0655</name>
</gene>
<dbReference type="InterPro" id="IPR011152">
    <property type="entry name" value="Pesterase_MJ0912"/>
</dbReference>
<dbReference type="GO" id="GO:0016791">
    <property type="term" value="F:phosphatase activity"/>
    <property type="evidence" value="ECO:0007669"/>
    <property type="project" value="TreeGrafter"/>
</dbReference>
<evidence type="ECO:0000313" key="3">
    <source>
        <dbReference type="EMBL" id="SDW16006.1"/>
    </source>
</evidence>
<dbReference type="EMBL" id="FNNC01000001">
    <property type="protein sequence ID" value="SDW16006.1"/>
    <property type="molecule type" value="Genomic_DNA"/>
</dbReference>
<dbReference type="Gene3D" id="3.60.21.10">
    <property type="match status" value="1"/>
</dbReference>
<sequence>MQIALLSDVHGNARALKAVLNDLHALSVDHMYMLGDLAFRGPEPKNSIETVQSLPAKVLKGNADEWIVRGVREGEVPETKRSIMNQERDWAIERLSTNDVKYLEELPESFLDEYDGFRLFAFHAVPGSLFPPVPVDSEASVFEESFFQKQEADIYVYGHVHTPSIRKIGAKWVINTGSIGLPFDGDPTPSYVLLTIEDGDIIPEIRRVPYDTDEVLAQFDANDYPNSDQVKRIISSGRPPK</sequence>
<dbReference type="STRING" id="1122204.SAMN05421781_0655"/>
<reference evidence="3 4" key="1">
    <citation type="submission" date="2016-10" db="EMBL/GenBank/DDBJ databases">
        <authorList>
            <person name="de Groot N.N."/>
        </authorList>
    </citation>
    <scope>NUCLEOTIDE SEQUENCE [LARGE SCALE GENOMIC DNA]</scope>
    <source>
        <strain evidence="3 4">DSM 23126</strain>
    </source>
</reference>
<dbReference type="SUPFAM" id="SSF56300">
    <property type="entry name" value="Metallo-dependent phosphatases"/>
    <property type="match status" value="1"/>
</dbReference>
<dbReference type="PIRSF" id="PIRSF000883">
    <property type="entry name" value="Pesterase_MJ0912"/>
    <property type="match status" value="1"/>
</dbReference>
<dbReference type="InterPro" id="IPR024654">
    <property type="entry name" value="Calcineurin-like_PHP_lpxH"/>
</dbReference>
<dbReference type="OrthoDB" id="9813918at2"/>
<dbReference type="GO" id="GO:0005737">
    <property type="term" value="C:cytoplasm"/>
    <property type="evidence" value="ECO:0007669"/>
    <property type="project" value="TreeGrafter"/>
</dbReference>
<evidence type="ECO:0000259" key="2">
    <source>
        <dbReference type="Pfam" id="PF12850"/>
    </source>
</evidence>
<dbReference type="InterPro" id="IPR050126">
    <property type="entry name" value="Ap4A_hydrolase"/>
</dbReference>
<evidence type="ECO:0000256" key="1">
    <source>
        <dbReference type="ARBA" id="ARBA00008950"/>
    </source>
</evidence>